<evidence type="ECO:0000313" key="3">
    <source>
        <dbReference type="Proteomes" id="UP000177579"/>
    </source>
</evidence>
<dbReference type="Proteomes" id="UP000177579">
    <property type="component" value="Unassembled WGS sequence"/>
</dbReference>
<comment type="caution">
    <text evidence="2">The sequence shown here is derived from an EMBL/GenBank/DDBJ whole genome shotgun (WGS) entry which is preliminary data.</text>
</comment>
<feature type="compositionally biased region" description="Acidic residues" evidence="1">
    <location>
        <begin position="29"/>
        <end position="42"/>
    </location>
</feature>
<organism evidence="2 3">
    <name type="scientific">Candidatus Falkowbacteria bacterium RIFOXYD2_FULL_34_120</name>
    <dbReference type="NCBI Taxonomy" id="1798007"/>
    <lineage>
        <taxon>Bacteria</taxon>
        <taxon>Candidatus Falkowiibacteriota</taxon>
    </lineage>
</organism>
<evidence type="ECO:0000256" key="1">
    <source>
        <dbReference type="SAM" id="MobiDB-lite"/>
    </source>
</evidence>
<evidence type="ECO:0008006" key="4">
    <source>
        <dbReference type="Google" id="ProtNLM"/>
    </source>
</evidence>
<evidence type="ECO:0000313" key="2">
    <source>
        <dbReference type="EMBL" id="OGF40882.1"/>
    </source>
</evidence>
<feature type="compositionally biased region" description="Acidic residues" evidence="1">
    <location>
        <begin position="50"/>
        <end position="77"/>
    </location>
</feature>
<feature type="region of interest" description="Disordered" evidence="1">
    <location>
        <begin position="29"/>
        <end position="79"/>
    </location>
</feature>
<dbReference type="AlphaFoldDB" id="A0A1F5TPF3"/>
<accession>A0A1F5TPF3</accession>
<dbReference type="EMBL" id="MFGO01000018">
    <property type="protein sequence ID" value="OGF40882.1"/>
    <property type="molecule type" value="Genomic_DNA"/>
</dbReference>
<name>A0A1F5TPF3_9BACT</name>
<reference evidence="2 3" key="1">
    <citation type="journal article" date="2016" name="Nat. Commun.">
        <title>Thousands of microbial genomes shed light on interconnected biogeochemical processes in an aquifer system.</title>
        <authorList>
            <person name="Anantharaman K."/>
            <person name="Brown C.T."/>
            <person name="Hug L.A."/>
            <person name="Sharon I."/>
            <person name="Castelle C.J."/>
            <person name="Probst A.J."/>
            <person name="Thomas B.C."/>
            <person name="Singh A."/>
            <person name="Wilkins M.J."/>
            <person name="Karaoz U."/>
            <person name="Brodie E.L."/>
            <person name="Williams K.H."/>
            <person name="Hubbard S.S."/>
            <person name="Banfield J.F."/>
        </authorList>
    </citation>
    <scope>NUCLEOTIDE SEQUENCE [LARGE SCALE GENOMIC DNA]</scope>
</reference>
<protein>
    <recommendedName>
        <fullName evidence="4">50S ribosomal protein L7/L12</fullName>
    </recommendedName>
</protein>
<sequence>MTKTNFLNDEFNEDGEEEADFIDEIDDFDENLNKDDEGDDFLNNEHDIADGEDDGYEGEEDGGGEYSDKDEDGDSEDTVTINKSKVVLVKKLLENMKENNEKLSQLLSGCISAKDEERISIGQMSDDTFSDNNKDGDRAGEGRIVEGVFDGENMIGPDGKQYSVPANYASKSKLIEGDILKLTITSSGTFVYKQIGPIERKSIIGTLEQDDNSNYYVRFNGNKWRVLTASVTYYKGRPGDEVVILVPKSGQSNWAAVDNIVRNS</sequence>
<gene>
    <name evidence="2" type="ORF">A2531_03910</name>
</gene>
<proteinExistence type="predicted"/>